<dbReference type="AlphaFoldDB" id="A6GED8"/>
<dbReference type="Gene3D" id="3.20.20.30">
    <property type="entry name" value="Luciferase-like domain"/>
    <property type="match status" value="1"/>
</dbReference>
<organism evidence="3 4">
    <name type="scientific">Plesiocystis pacifica SIR-1</name>
    <dbReference type="NCBI Taxonomy" id="391625"/>
    <lineage>
        <taxon>Bacteria</taxon>
        <taxon>Pseudomonadati</taxon>
        <taxon>Myxococcota</taxon>
        <taxon>Polyangia</taxon>
        <taxon>Nannocystales</taxon>
        <taxon>Nannocystaceae</taxon>
        <taxon>Plesiocystis</taxon>
    </lineage>
</organism>
<accession>A6GED8</accession>
<evidence type="ECO:0000313" key="4">
    <source>
        <dbReference type="Proteomes" id="UP000005801"/>
    </source>
</evidence>
<dbReference type="PANTHER" id="PTHR30137:SF6">
    <property type="entry name" value="LUCIFERASE-LIKE MONOOXYGENASE"/>
    <property type="match status" value="1"/>
</dbReference>
<proteinExistence type="predicted"/>
<dbReference type="InterPro" id="IPR036661">
    <property type="entry name" value="Luciferase-like_sf"/>
</dbReference>
<dbReference type="CDD" id="cd00347">
    <property type="entry name" value="Flavin_utilizing_monoxygenases"/>
    <property type="match status" value="1"/>
</dbReference>
<reference evidence="3 4" key="1">
    <citation type="submission" date="2007-06" db="EMBL/GenBank/DDBJ databases">
        <authorList>
            <person name="Shimkets L."/>
            <person name="Ferriera S."/>
            <person name="Johnson J."/>
            <person name="Kravitz S."/>
            <person name="Beeson K."/>
            <person name="Sutton G."/>
            <person name="Rogers Y.-H."/>
            <person name="Friedman R."/>
            <person name="Frazier M."/>
            <person name="Venter J.C."/>
        </authorList>
    </citation>
    <scope>NUCLEOTIDE SEQUENCE [LARGE SCALE GENOMIC DNA]</scope>
    <source>
        <strain evidence="3 4">SIR-1</strain>
    </source>
</reference>
<name>A6GED8_9BACT</name>
<dbReference type="GO" id="GO:0016705">
    <property type="term" value="F:oxidoreductase activity, acting on paired donors, with incorporation or reduction of molecular oxygen"/>
    <property type="evidence" value="ECO:0007669"/>
    <property type="project" value="InterPro"/>
</dbReference>
<dbReference type="eggNOG" id="COG2141">
    <property type="taxonomic scope" value="Bacteria"/>
</dbReference>
<dbReference type="InterPro" id="IPR019949">
    <property type="entry name" value="CmoO-like"/>
</dbReference>
<comment type="caution">
    <text evidence="3">The sequence shown here is derived from an EMBL/GenBank/DDBJ whole genome shotgun (WGS) entry which is preliminary data.</text>
</comment>
<dbReference type="Pfam" id="PF00296">
    <property type="entry name" value="Bac_luciferase"/>
    <property type="match status" value="1"/>
</dbReference>
<dbReference type="GO" id="GO:0005829">
    <property type="term" value="C:cytosol"/>
    <property type="evidence" value="ECO:0007669"/>
    <property type="project" value="TreeGrafter"/>
</dbReference>
<feature type="domain" description="Luciferase-like" evidence="2">
    <location>
        <begin position="7"/>
        <end position="305"/>
    </location>
</feature>
<dbReference type="Proteomes" id="UP000005801">
    <property type="component" value="Unassembled WGS sequence"/>
</dbReference>
<sequence>MLDQSPVAAGRSAHAAIAETLALARQTEAWGYERYWLAEHHGAGSFAGTRPLLLASRVASLTTKIRVGTGGIMLMHASALAVAEQIRTLEALFPGRIDLGIGRAPGGSGHTSVALSPNGAPPDLDQDLFARKLEDLGDLLHGAASGPEGFPPAHPHAGVFAQPLSKLEPGATQPWLLGSGSKSAALAARLGWGFCFAAFLGGATGMSVVDEYREHFRPSPWLEKPRVSVAAYVVAADTDDEAEALLSSTELWFLRTRQGRREPFPSVEEALAHPWTPAEIRLRDATRALRIRGGPERVRKGLSRLASRYETDELVINCITHDPAARLRSYEIVSELNQG</sequence>
<protein>
    <submittedName>
        <fullName evidence="3">Luciferase-like protein</fullName>
    </submittedName>
</protein>
<evidence type="ECO:0000259" key="2">
    <source>
        <dbReference type="Pfam" id="PF00296"/>
    </source>
</evidence>
<comment type="similarity">
    <text evidence="1">To bacterial alkanal monooxygenase alpha and beta chains.</text>
</comment>
<dbReference type="NCBIfam" id="TIGR03558">
    <property type="entry name" value="oxido_grp_1"/>
    <property type="match status" value="1"/>
</dbReference>
<evidence type="ECO:0000313" key="3">
    <source>
        <dbReference type="EMBL" id="EDM75779.1"/>
    </source>
</evidence>
<dbReference type="EMBL" id="ABCS01000081">
    <property type="protein sequence ID" value="EDM75779.1"/>
    <property type="molecule type" value="Genomic_DNA"/>
</dbReference>
<dbReference type="SUPFAM" id="SSF51679">
    <property type="entry name" value="Bacterial luciferase-like"/>
    <property type="match status" value="1"/>
</dbReference>
<dbReference type="STRING" id="391625.PPSIR1_17770"/>
<evidence type="ECO:0000256" key="1">
    <source>
        <dbReference type="ARBA" id="ARBA00007789"/>
    </source>
</evidence>
<dbReference type="InterPro" id="IPR011251">
    <property type="entry name" value="Luciferase-like_dom"/>
</dbReference>
<dbReference type="InterPro" id="IPR050766">
    <property type="entry name" value="Bact_Lucif_Oxidored"/>
</dbReference>
<keyword evidence="4" id="KW-1185">Reference proteome</keyword>
<dbReference type="PANTHER" id="PTHR30137">
    <property type="entry name" value="LUCIFERASE-LIKE MONOOXYGENASE"/>
    <property type="match status" value="1"/>
</dbReference>
<gene>
    <name evidence="3" type="ORF">PPSIR1_17770</name>
</gene>